<evidence type="ECO:0008006" key="7">
    <source>
        <dbReference type="Google" id="ProtNLM"/>
    </source>
</evidence>
<reference evidence="3" key="1">
    <citation type="submission" date="2021-02" db="EMBL/GenBank/DDBJ databases">
        <authorList>
            <person name="Nowell W R."/>
        </authorList>
    </citation>
    <scope>NUCLEOTIDE SEQUENCE</scope>
</reference>
<evidence type="ECO:0000313" key="6">
    <source>
        <dbReference type="Proteomes" id="UP000663852"/>
    </source>
</evidence>
<evidence type="ECO:0000256" key="2">
    <source>
        <dbReference type="SAM" id="SignalP"/>
    </source>
</evidence>
<accession>A0A815LXD3</accession>
<dbReference type="EMBL" id="CAJNOJ010000350">
    <property type="protein sequence ID" value="CAF1412605.1"/>
    <property type="molecule type" value="Genomic_DNA"/>
</dbReference>
<evidence type="ECO:0000256" key="1">
    <source>
        <dbReference type="SAM" id="MobiDB-lite"/>
    </source>
</evidence>
<evidence type="ECO:0000313" key="5">
    <source>
        <dbReference type="Proteomes" id="UP000663828"/>
    </source>
</evidence>
<feature type="region of interest" description="Disordered" evidence="1">
    <location>
        <begin position="130"/>
        <end position="157"/>
    </location>
</feature>
<comment type="caution">
    <text evidence="3">The sequence shown here is derived from an EMBL/GenBank/DDBJ whole genome shotgun (WGS) entry which is preliminary data.</text>
</comment>
<dbReference type="Proteomes" id="UP000663852">
    <property type="component" value="Unassembled WGS sequence"/>
</dbReference>
<feature type="chain" id="PRO_5036228242" description="Secreted protein" evidence="2">
    <location>
        <begin position="24"/>
        <end position="157"/>
    </location>
</feature>
<evidence type="ECO:0000313" key="3">
    <source>
        <dbReference type="EMBL" id="CAF1412605.1"/>
    </source>
</evidence>
<feature type="compositionally biased region" description="Low complexity" evidence="1">
    <location>
        <begin position="143"/>
        <end position="157"/>
    </location>
</feature>
<organism evidence="3 6">
    <name type="scientific">Adineta ricciae</name>
    <name type="common">Rotifer</name>
    <dbReference type="NCBI Taxonomy" id="249248"/>
    <lineage>
        <taxon>Eukaryota</taxon>
        <taxon>Metazoa</taxon>
        <taxon>Spiralia</taxon>
        <taxon>Gnathifera</taxon>
        <taxon>Rotifera</taxon>
        <taxon>Eurotatoria</taxon>
        <taxon>Bdelloidea</taxon>
        <taxon>Adinetida</taxon>
        <taxon>Adinetidae</taxon>
        <taxon>Adineta</taxon>
    </lineage>
</organism>
<name>A0A815LXD3_ADIRI</name>
<gene>
    <name evidence="3" type="ORF">EDS130_LOCUS36847</name>
    <name evidence="4" type="ORF">XAT740_LOCUS47447</name>
</gene>
<dbReference type="Proteomes" id="UP000663828">
    <property type="component" value="Unassembled WGS sequence"/>
</dbReference>
<sequence length="157" mass="16871">MSLNKCAFRCVVLVLWVTCGCLGKPIWFETLEQLNVALAGAKKSFGDGVSPNSTATPLEGHSTILRSGKGVDWLSMAINVALGTLSSGGFVCICTCGIKFIRNGGRCKSAWFRPKSLAEYKRRQLAKNDLEMVSRGNERRPVSTISSATSSSPPQAL</sequence>
<keyword evidence="2" id="KW-0732">Signal</keyword>
<dbReference type="AlphaFoldDB" id="A0A815LXD3"/>
<keyword evidence="5" id="KW-1185">Reference proteome</keyword>
<proteinExistence type="predicted"/>
<protein>
    <recommendedName>
        <fullName evidence="7">Secreted protein</fullName>
    </recommendedName>
</protein>
<evidence type="ECO:0000313" key="4">
    <source>
        <dbReference type="EMBL" id="CAF1598883.1"/>
    </source>
</evidence>
<feature type="compositionally biased region" description="Basic and acidic residues" evidence="1">
    <location>
        <begin position="130"/>
        <end position="141"/>
    </location>
</feature>
<dbReference type="EMBL" id="CAJNOR010006579">
    <property type="protein sequence ID" value="CAF1598883.1"/>
    <property type="molecule type" value="Genomic_DNA"/>
</dbReference>
<dbReference type="PROSITE" id="PS51257">
    <property type="entry name" value="PROKAR_LIPOPROTEIN"/>
    <property type="match status" value="1"/>
</dbReference>
<feature type="signal peptide" evidence="2">
    <location>
        <begin position="1"/>
        <end position="23"/>
    </location>
</feature>